<evidence type="ECO:0000256" key="4">
    <source>
        <dbReference type="ARBA" id="ARBA00022692"/>
    </source>
</evidence>
<dbReference type="Gene3D" id="1.10.3720.10">
    <property type="entry name" value="MetI-like"/>
    <property type="match status" value="1"/>
</dbReference>
<sequence length="282" mass="30610">MIAMTRFRIVIRELVSSKMGIASIAILSLLIIGAILAFLSPHDPNQLDVTRRLQAPNAEHWFGTDDYGRDIFTRVLYGGRVSLMVGFASMVLATLIGVTVGVVSGYFGGWLDNLLMRLLEIILSIPSFLVILLLSVLLKPNLGSIVIIIGSLMWMHMARIVRAETMAIREREYVLYAKASGLGSAGIIFRHVLPGLVPVIIVGATNNVASSIMMESSLSFLGFGVQPPNATWGSMLNGAQGFLTQAPYMAIFPGALILLTVLSFNILGDLLRVALEPKLGRR</sequence>
<keyword evidence="3" id="KW-1003">Cell membrane</keyword>
<dbReference type="InterPro" id="IPR035906">
    <property type="entry name" value="MetI-like_sf"/>
</dbReference>
<feature type="transmembrane region" description="Helical" evidence="7">
    <location>
        <begin position="250"/>
        <end position="275"/>
    </location>
</feature>
<comment type="similarity">
    <text evidence="7">Belongs to the binding-protein-dependent transport system permease family.</text>
</comment>
<comment type="subcellular location">
    <subcellularLocation>
        <location evidence="1 7">Cell membrane</location>
        <topology evidence="1 7">Multi-pass membrane protein</topology>
    </subcellularLocation>
</comment>
<feature type="transmembrane region" description="Helical" evidence="7">
    <location>
        <begin position="114"/>
        <end position="136"/>
    </location>
</feature>
<accession>A0ABN7S5N9</accession>
<evidence type="ECO:0000259" key="8">
    <source>
        <dbReference type="PROSITE" id="PS50928"/>
    </source>
</evidence>
<evidence type="ECO:0000313" key="9">
    <source>
        <dbReference type="EMBL" id="CAG5092906.1"/>
    </source>
</evidence>
<dbReference type="EMBL" id="CAJRAY010000097">
    <property type="protein sequence ID" value="CAG5092906.1"/>
    <property type="molecule type" value="Genomic_DNA"/>
</dbReference>
<feature type="domain" description="ABC transmembrane type-1" evidence="8">
    <location>
        <begin position="79"/>
        <end position="268"/>
    </location>
</feature>
<keyword evidence="4 7" id="KW-0812">Transmembrane</keyword>
<organism evidence="9 10">
    <name type="scientific">Thermobacillus xylanilyticus</name>
    <dbReference type="NCBI Taxonomy" id="76633"/>
    <lineage>
        <taxon>Bacteria</taxon>
        <taxon>Bacillati</taxon>
        <taxon>Bacillota</taxon>
        <taxon>Bacilli</taxon>
        <taxon>Bacillales</taxon>
        <taxon>Paenibacillaceae</taxon>
        <taxon>Thermobacillus</taxon>
    </lineage>
</organism>
<comment type="caution">
    <text evidence="9">The sequence shown here is derived from an EMBL/GenBank/DDBJ whole genome shotgun (WGS) entry which is preliminary data.</text>
</comment>
<keyword evidence="5 7" id="KW-1133">Transmembrane helix</keyword>
<dbReference type="InterPro" id="IPR025966">
    <property type="entry name" value="OppC_N"/>
</dbReference>
<gene>
    <name evidence="9" type="primary">txxe 3778-appC1</name>
    <name evidence="9" type="ORF">TXXE_19055</name>
</gene>
<dbReference type="Proteomes" id="UP000681526">
    <property type="component" value="Unassembled WGS sequence"/>
</dbReference>
<evidence type="ECO:0000256" key="7">
    <source>
        <dbReference type="RuleBase" id="RU363032"/>
    </source>
</evidence>
<dbReference type="PANTHER" id="PTHR43386">
    <property type="entry name" value="OLIGOPEPTIDE TRANSPORT SYSTEM PERMEASE PROTEIN APPC"/>
    <property type="match status" value="1"/>
</dbReference>
<protein>
    <submittedName>
        <fullName evidence="9">Oligopeptide transport system permease protein AppC</fullName>
    </submittedName>
</protein>
<dbReference type="CDD" id="cd06261">
    <property type="entry name" value="TM_PBP2"/>
    <property type="match status" value="1"/>
</dbReference>
<feature type="transmembrane region" description="Helical" evidence="7">
    <location>
        <begin position="173"/>
        <end position="193"/>
    </location>
</feature>
<keyword evidence="10" id="KW-1185">Reference proteome</keyword>
<evidence type="ECO:0000256" key="3">
    <source>
        <dbReference type="ARBA" id="ARBA00022475"/>
    </source>
</evidence>
<keyword evidence="2 7" id="KW-0813">Transport</keyword>
<evidence type="ECO:0000256" key="5">
    <source>
        <dbReference type="ARBA" id="ARBA00022989"/>
    </source>
</evidence>
<dbReference type="SUPFAM" id="SSF161098">
    <property type="entry name" value="MetI-like"/>
    <property type="match status" value="1"/>
</dbReference>
<evidence type="ECO:0000313" key="10">
    <source>
        <dbReference type="Proteomes" id="UP000681526"/>
    </source>
</evidence>
<keyword evidence="6 7" id="KW-0472">Membrane</keyword>
<feature type="transmembrane region" description="Helical" evidence="7">
    <location>
        <begin position="83"/>
        <end position="107"/>
    </location>
</feature>
<name>A0ABN7S5N9_THEXY</name>
<proteinExistence type="inferred from homology"/>
<dbReference type="Pfam" id="PF12911">
    <property type="entry name" value="OppC_N"/>
    <property type="match status" value="1"/>
</dbReference>
<reference evidence="9 10" key="1">
    <citation type="submission" date="2021-04" db="EMBL/GenBank/DDBJ databases">
        <authorList>
            <person name="Rakotoarivonina H."/>
        </authorList>
    </citation>
    <scope>NUCLEOTIDE SEQUENCE [LARGE SCALE GENOMIC DNA]</scope>
    <source>
        <strain evidence="9 10">XE</strain>
    </source>
</reference>
<dbReference type="Pfam" id="PF00528">
    <property type="entry name" value="BPD_transp_1"/>
    <property type="match status" value="1"/>
</dbReference>
<dbReference type="InterPro" id="IPR050366">
    <property type="entry name" value="BP-dependent_transpt_permease"/>
</dbReference>
<dbReference type="InterPro" id="IPR000515">
    <property type="entry name" value="MetI-like"/>
</dbReference>
<evidence type="ECO:0000256" key="2">
    <source>
        <dbReference type="ARBA" id="ARBA00022448"/>
    </source>
</evidence>
<dbReference type="PANTHER" id="PTHR43386:SF1">
    <property type="entry name" value="D,D-DIPEPTIDE TRANSPORT SYSTEM PERMEASE PROTEIN DDPC-RELATED"/>
    <property type="match status" value="1"/>
</dbReference>
<evidence type="ECO:0000256" key="1">
    <source>
        <dbReference type="ARBA" id="ARBA00004651"/>
    </source>
</evidence>
<feature type="transmembrane region" description="Helical" evidence="7">
    <location>
        <begin position="142"/>
        <end position="161"/>
    </location>
</feature>
<evidence type="ECO:0000256" key="6">
    <source>
        <dbReference type="ARBA" id="ARBA00023136"/>
    </source>
</evidence>
<feature type="transmembrane region" description="Helical" evidence="7">
    <location>
        <begin position="21"/>
        <end position="39"/>
    </location>
</feature>
<dbReference type="PROSITE" id="PS50928">
    <property type="entry name" value="ABC_TM1"/>
    <property type="match status" value="1"/>
</dbReference>